<keyword evidence="5 12" id="KW-1133">Transmembrane helix</keyword>
<dbReference type="CDD" id="cd11386">
    <property type="entry name" value="MCP_signal"/>
    <property type="match status" value="1"/>
</dbReference>
<protein>
    <submittedName>
        <fullName evidence="15">Methyl-accepting chemotaxis sensory transducer with Cache sensor</fullName>
    </submittedName>
</protein>
<evidence type="ECO:0000259" key="13">
    <source>
        <dbReference type="PROSITE" id="PS50111"/>
    </source>
</evidence>
<feature type="region of interest" description="Disordered" evidence="11">
    <location>
        <begin position="420"/>
        <end position="445"/>
    </location>
</feature>
<dbReference type="Proteomes" id="UP000006427">
    <property type="component" value="Unassembled WGS sequence"/>
</dbReference>
<dbReference type="STRING" id="469381.Dpep_1452"/>
<dbReference type="Pfam" id="PF02743">
    <property type="entry name" value="dCache_1"/>
    <property type="match status" value="1"/>
</dbReference>
<dbReference type="eggNOG" id="COG0840">
    <property type="taxonomic scope" value="Bacteria"/>
</dbReference>
<keyword evidence="2" id="KW-1003">Cell membrane</keyword>
<feature type="transmembrane region" description="Helical" evidence="12">
    <location>
        <begin position="290"/>
        <end position="310"/>
    </location>
</feature>
<evidence type="ECO:0000256" key="8">
    <source>
        <dbReference type="ARBA" id="ARBA00029447"/>
    </source>
</evidence>
<feature type="compositionally biased region" description="Low complexity" evidence="11">
    <location>
        <begin position="420"/>
        <end position="435"/>
    </location>
</feature>
<evidence type="ECO:0000256" key="5">
    <source>
        <dbReference type="ARBA" id="ARBA00022989"/>
    </source>
</evidence>
<dbReference type="Pfam" id="PF00015">
    <property type="entry name" value="MCPsignal"/>
    <property type="match status" value="1"/>
</dbReference>
<feature type="transmembrane region" description="Helical" evidence="12">
    <location>
        <begin position="7"/>
        <end position="27"/>
    </location>
</feature>
<keyword evidence="7 9" id="KW-0807">Transducer</keyword>
<keyword evidence="16" id="KW-1185">Reference proteome</keyword>
<feature type="compositionally biased region" description="Polar residues" evidence="11">
    <location>
        <begin position="436"/>
        <end position="445"/>
    </location>
</feature>
<evidence type="ECO:0000256" key="12">
    <source>
        <dbReference type="SAM" id="Phobius"/>
    </source>
</evidence>
<dbReference type="SMART" id="SM00304">
    <property type="entry name" value="HAMP"/>
    <property type="match status" value="1"/>
</dbReference>
<dbReference type="PROSITE" id="PS50885">
    <property type="entry name" value="HAMP"/>
    <property type="match status" value="1"/>
</dbReference>
<evidence type="ECO:0000256" key="9">
    <source>
        <dbReference type="PROSITE-ProRule" id="PRU00284"/>
    </source>
</evidence>
<dbReference type="GO" id="GO:0006935">
    <property type="term" value="P:chemotaxis"/>
    <property type="evidence" value="ECO:0007669"/>
    <property type="project" value="UniProtKB-KW"/>
</dbReference>
<keyword evidence="6 12" id="KW-0472">Membrane</keyword>
<evidence type="ECO:0000256" key="3">
    <source>
        <dbReference type="ARBA" id="ARBA00022500"/>
    </source>
</evidence>
<dbReference type="PaxDb" id="469381-Dpep_1452"/>
<proteinExistence type="inferred from homology"/>
<evidence type="ECO:0000259" key="14">
    <source>
        <dbReference type="PROSITE" id="PS50885"/>
    </source>
</evidence>
<evidence type="ECO:0000256" key="11">
    <source>
        <dbReference type="SAM" id="MobiDB-lite"/>
    </source>
</evidence>
<dbReference type="OrthoDB" id="1605at2"/>
<organism evidence="15 16">
    <name type="scientific">Dethiosulfovibrio peptidovorans DSM 11002</name>
    <dbReference type="NCBI Taxonomy" id="469381"/>
    <lineage>
        <taxon>Bacteria</taxon>
        <taxon>Thermotogati</taxon>
        <taxon>Synergistota</taxon>
        <taxon>Synergistia</taxon>
        <taxon>Synergistales</taxon>
        <taxon>Dethiosulfovibrionaceae</taxon>
        <taxon>Dethiosulfovibrio</taxon>
    </lineage>
</organism>
<dbReference type="SUPFAM" id="SSF58104">
    <property type="entry name" value="Methyl-accepting chemotaxis protein (MCP) signaling domain"/>
    <property type="match status" value="1"/>
</dbReference>
<dbReference type="PANTHER" id="PTHR32089">
    <property type="entry name" value="METHYL-ACCEPTING CHEMOTAXIS PROTEIN MCPB"/>
    <property type="match status" value="1"/>
</dbReference>
<reference evidence="15 16" key="1">
    <citation type="journal article" date="2010" name="Stand. Genomic Sci.">
        <title>Permanent draft genome sequence of Dethiosulfovibrio peptidovorans type strain (SEBR 4207).</title>
        <authorList>
            <person name="Labutti K."/>
            <person name="Mayilraj S."/>
            <person name="Clum A."/>
            <person name="Lucas S."/>
            <person name="Glavina Del Rio T."/>
            <person name="Nolan M."/>
            <person name="Tice H."/>
            <person name="Cheng J.F."/>
            <person name="Pitluck S."/>
            <person name="Liolios K."/>
            <person name="Ivanova N."/>
            <person name="Mavromatis K."/>
            <person name="Mikhailova N."/>
            <person name="Pati A."/>
            <person name="Goodwin L."/>
            <person name="Chen A."/>
            <person name="Palaniappan K."/>
            <person name="Land M."/>
            <person name="Hauser L."/>
            <person name="Chang Y.J."/>
            <person name="Jeffries C.D."/>
            <person name="Rohde M."/>
            <person name="Spring S."/>
            <person name="Goker M."/>
            <person name="Woyke T."/>
            <person name="Bristow J."/>
            <person name="Eisen J.A."/>
            <person name="Markowitz V."/>
            <person name="Hugenholtz P."/>
            <person name="Kyrpides N.C."/>
            <person name="Klenk H.P."/>
            <person name="Lapidus A."/>
        </authorList>
    </citation>
    <scope>NUCLEOTIDE SEQUENCE [LARGE SCALE GENOMIC DNA]</scope>
    <source>
        <strain evidence="15 16">DSM 11002</strain>
    </source>
</reference>
<dbReference type="GO" id="GO:0005886">
    <property type="term" value="C:plasma membrane"/>
    <property type="evidence" value="ECO:0007669"/>
    <property type="project" value="UniProtKB-SubCell"/>
</dbReference>
<dbReference type="PANTHER" id="PTHR32089:SF112">
    <property type="entry name" value="LYSOZYME-LIKE PROTEIN-RELATED"/>
    <property type="match status" value="1"/>
</dbReference>
<sequence length="680" mass="72058">MSIKGKFVSMVAAVLVIIVAMTGITYFRSQSILENQVIKTGEETVKTAVLTVEENFGKLLAILKNASVAIQRAWDEEGLQEAETLEDLMASLLAQNGEFGVQDIYFGLEKNGKLPIGSRAKMAEDYDARKRSWYIDAIKKGSDMIVTEPYIDLITNKAVISAAMTVKDGKGKTLGVVGVDISMNALVDFVGKLKLLGEGHGLLLSKAGMIIAGPVEKDIMKVNLSESDEKDESAKTMGREMVSGKSGSSIINWEGERFEAFYGNTAQGLSLAILYPVKAIDALVRGTTSIQIAVAIVALLAVGLAVLVTFRSIVLPLRKVANMAGEVKDGDLTVDPRSINYRAKDPLGTMIDALSVMVEGLRETMLGIVEESKKIADSSTGLAALSEQSSASMEEVRHSVEEVSTLAENNAAALEETNAGVEEVSSSASMAAESATKGTEATERASQTSSKAVSIVADIIGNVKEVGAKAGKSLEAMTALSTSVQEITGFIATINSIADQTNLLALNAAIEAARAGDAGRGFAVVAEEVRKLAEESGNAAGKIENLIEELQSQTRDSVAITQQAGDLMKQTVVKADEARKGLDETLQQIAVVNDSMQNIAATSEEQAASANEMANAVDQASRSTVDMAHKVGTIKKAAEETSLVSSNVAKEAEAMSSLVDNIERRLSKFKTESSKELVQK</sequence>
<gene>
    <name evidence="15" type="ORF">Dpep_1452</name>
</gene>
<evidence type="ECO:0000256" key="6">
    <source>
        <dbReference type="ARBA" id="ARBA00023136"/>
    </source>
</evidence>
<evidence type="ECO:0000313" key="15">
    <source>
        <dbReference type="EMBL" id="EFC91478.1"/>
    </source>
</evidence>
<evidence type="ECO:0000256" key="2">
    <source>
        <dbReference type="ARBA" id="ARBA00022475"/>
    </source>
</evidence>
<comment type="similarity">
    <text evidence="8">Belongs to the methyl-accepting chemotaxis (MCP) protein family.</text>
</comment>
<evidence type="ECO:0000256" key="10">
    <source>
        <dbReference type="SAM" id="Coils"/>
    </source>
</evidence>
<evidence type="ECO:0000256" key="1">
    <source>
        <dbReference type="ARBA" id="ARBA00004651"/>
    </source>
</evidence>
<dbReference type="Gene3D" id="1.10.287.950">
    <property type="entry name" value="Methyl-accepting chemotaxis protein"/>
    <property type="match status" value="1"/>
</dbReference>
<evidence type="ECO:0000256" key="7">
    <source>
        <dbReference type="ARBA" id="ARBA00023224"/>
    </source>
</evidence>
<comment type="subcellular location">
    <subcellularLocation>
        <location evidence="1">Cell membrane</location>
        <topology evidence="1">Multi-pass membrane protein</topology>
    </subcellularLocation>
</comment>
<keyword evidence="4 12" id="KW-0812">Transmembrane</keyword>
<accession>D2Z7N1</accession>
<feature type="domain" description="HAMP" evidence="14">
    <location>
        <begin position="311"/>
        <end position="366"/>
    </location>
</feature>
<dbReference type="InterPro" id="IPR004089">
    <property type="entry name" value="MCPsignal_dom"/>
</dbReference>
<dbReference type="Gene3D" id="3.30.450.20">
    <property type="entry name" value="PAS domain"/>
    <property type="match status" value="1"/>
</dbReference>
<feature type="domain" description="Methyl-accepting transducer" evidence="13">
    <location>
        <begin position="385"/>
        <end position="621"/>
    </location>
</feature>
<name>D2Z7N1_9BACT</name>
<dbReference type="AlphaFoldDB" id="D2Z7N1"/>
<dbReference type="InterPro" id="IPR003660">
    <property type="entry name" value="HAMP_dom"/>
</dbReference>
<dbReference type="SUPFAM" id="SSF103190">
    <property type="entry name" value="Sensory domain-like"/>
    <property type="match status" value="1"/>
</dbReference>
<dbReference type="PROSITE" id="PS50111">
    <property type="entry name" value="CHEMOTAXIS_TRANSDUC_2"/>
    <property type="match status" value="1"/>
</dbReference>
<keyword evidence="3" id="KW-0145">Chemotaxis</keyword>
<dbReference type="Pfam" id="PF00672">
    <property type="entry name" value="HAMP"/>
    <property type="match status" value="1"/>
</dbReference>
<evidence type="ECO:0000256" key="4">
    <source>
        <dbReference type="ARBA" id="ARBA00022692"/>
    </source>
</evidence>
<dbReference type="SMART" id="SM00283">
    <property type="entry name" value="MA"/>
    <property type="match status" value="1"/>
</dbReference>
<dbReference type="InterPro" id="IPR033479">
    <property type="entry name" value="dCache_1"/>
</dbReference>
<evidence type="ECO:0000313" key="16">
    <source>
        <dbReference type="Proteomes" id="UP000006427"/>
    </source>
</evidence>
<dbReference type="InterPro" id="IPR029151">
    <property type="entry name" value="Sensor-like_sf"/>
</dbReference>
<dbReference type="GO" id="GO:0007165">
    <property type="term" value="P:signal transduction"/>
    <property type="evidence" value="ECO:0007669"/>
    <property type="project" value="UniProtKB-KW"/>
</dbReference>
<comment type="caution">
    <text evidence="15">The sequence shown here is derived from an EMBL/GenBank/DDBJ whole genome shotgun (WGS) entry which is preliminary data.</text>
</comment>
<feature type="coiled-coil region" evidence="10">
    <location>
        <begin position="529"/>
        <end position="563"/>
    </location>
</feature>
<keyword evidence="10" id="KW-0175">Coiled coil</keyword>
<dbReference type="CDD" id="cd12913">
    <property type="entry name" value="PDC1_MCP_like"/>
    <property type="match status" value="1"/>
</dbReference>
<dbReference type="EMBL" id="ABTR02000001">
    <property type="protein sequence ID" value="EFC91478.1"/>
    <property type="molecule type" value="Genomic_DNA"/>
</dbReference>
<dbReference type="RefSeq" id="WP_005660905.1">
    <property type="nucleotide sequence ID" value="NZ_ABTR02000001.1"/>
</dbReference>